<keyword evidence="1" id="KW-0732">Signal</keyword>
<dbReference type="Proteomes" id="UP000289734">
    <property type="component" value="Unassembled WGS sequence"/>
</dbReference>
<proteinExistence type="predicted"/>
<dbReference type="NCBIfam" id="NF045639">
    <property type="entry name" value="GCX_COOH"/>
    <property type="match status" value="1"/>
</dbReference>
<dbReference type="RefSeq" id="WP_129463081.1">
    <property type="nucleotide sequence ID" value="NZ_SBKQ01000002.1"/>
</dbReference>
<sequence length="662" mass="73984">MKIYIKIIVIVFSLFFPFQIFSQEFKKENYLKLESERIEKVKLIENDIESFISKNIDKYRIDKKSSIYFGKKVDCIDHCHDNLTIDEEYKFINSLKRSKLREIFFQQNPDMLNFYNVTSLDGEYRLICDNGGFEGVVPLADYRFFSDPIVTNLECAVAIPQTVFLPLINNFGALATLIDNSDISWNATMQFDGTLNTPAYGNIQISTLSPNAGSRAIKLNNNNGGNDVTTMSRDILINDNVLEYEFSLILQNSNHAGTNQQPIFKVEIFDLNGNLIQQRCIISQPDCNFTLAPFNLNPAHANSILFTDWICDAVDVSALIDAPVVNGVNATVTFTIADCGRGGHFGTVYIDNICNFTCGNPAFGLVQIEPVNGCPDYINNTPFEICGEYNVPANANNVNFTINFSTDDGQTFNPIDHNLFNLVINSLTNQTGNFCFQLNPSFFLTDPNANYLFQIVQTFDQNCALGTFPVVNSSLAVVNISQCCLPTLTSSIAISGMVQEERELWINSTDFITFQDNVQGNGVVYHAGNFVELNPGFEAVFGSKFAAYPEGCTNPQSFVYRSQNIKHKADPDNDNLEINLVKVEDYNFVINPNPSSNTIEINSNNSFTKVTIVSLEGRIVYDKAIDNTNSLQVDVSDFANGVYIVNVVEENGKLESQKLIKN</sequence>
<dbReference type="Pfam" id="PF18962">
    <property type="entry name" value="Por_Secre_tail"/>
    <property type="match status" value="1"/>
</dbReference>
<comment type="caution">
    <text evidence="3">The sequence shown here is derived from an EMBL/GenBank/DDBJ whole genome shotgun (WGS) entry which is preliminary data.</text>
</comment>
<dbReference type="NCBIfam" id="TIGR04183">
    <property type="entry name" value="Por_Secre_tail"/>
    <property type="match status" value="1"/>
</dbReference>
<dbReference type="OrthoDB" id="1292260at2"/>
<evidence type="ECO:0000313" key="3">
    <source>
        <dbReference type="EMBL" id="RXR34669.1"/>
    </source>
</evidence>
<gene>
    <name evidence="3" type="ORF">EQG68_01825</name>
</gene>
<dbReference type="EMBL" id="SBKQ01000002">
    <property type="protein sequence ID" value="RXR34669.1"/>
    <property type="molecule type" value="Genomic_DNA"/>
</dbReference>
<keyword evidence="4" id="KW-1185">Reference proteome</keyword>
<dbReference type="InterPro" id="IPR055015">
    <property type="entry name" value="GCX_COOH"/>
</dbReference>
<evidence type="ECO:0000313" key="4">
    <source>
        <dbReference type="Proteomes" id="UP000289734"/>
    </source>
</evidence>
<organism evidence="3 4">
    <name type="scientific">Flavobacterium piscinae</name>
    <dbReference type="NCBI Taxonomy" id="2506424"/>
    <lineage>
        <taxon>Bacteria</taxon>
        <taxon>Pseudomonadati</taxon>
        <taxon>Bacteroidota</taxon>
        <taxon>Flavobacteriia</taxon>
        <taxon>Flavobacteriales</taxon>
        <taxon>Flavobacteriaceae</taxon>
        <taxon>Flavobacterium</taxon>
    </lineage>
</organism>
<dbReference type="Gene3D" id="2.60.40.3080">
    <property type="match status" value="1"/>
</dbReference>
<feature type="domain" description="Secretion system C-terminal sorting" evidence="2">
    <location>
        <begin position="590"/>
        <end position="660"/>
    </location>
</feature>
<evidence type="ECO:0000259" key="2">
    <source>
        <dbReference type="Pfam" id="PF18962"/>
    </source>
</evidence>
<name>A0A4Q1KYP3_9FLAO</name>
<evidence type="ECO:0000256" key="1">
    <source>
        <dbReference type="ARBA" id="ARBA00022729"/>
    </source>
</evidence>
<reference evidence="4" key="1">
    <citation type="submission" date="2019-01" db="EMBL/GenBank/DDBJ databases">
        <title>Cytophagaceae bacterium strain CAR-16.</title>
        <authorList>
            <person name="Chen W.-M."/>
        </authorList>
    </citation>
    <scope>NUCLEOTIDE SEQUENCE [LARGE SCALE GENOMIC DNA]</scope>
    <source>
        <strain evidence="4">ICH-30</strain>
    </source>
</reference>
<dbReference type="InterPro" id="IPR026444">
    <property type="entry name" value="Secre_tail"/>
</dbReference>
<protein>
    <submittedName>
        <fullName evidence="3">T9SS type A sorting domain-containing protein</fullName>
    </submittedName>
</protein>
<dbReference type="AlphaFoldDB" id="A0A4Q1KYP3"/>
<accession>A0A4Q1KYP3</accession>